<accession>A0A841C4Q1</accession>
<dbReference type="RefSeq" id="WP_184845818.1">
    <property type="nucleotide sequence ID" value="NZ_JACHMN010000003.1"/>
</dbReference>
<reference evidence="1 2" key="1">
    <citation type="submission" date="2020-08" db="EMBL/GenBank/DDBJ databases">
        <title>Sequencing the genomes of 1000 actinobacteria strains.</title>
        <authorList>
            <person name="Klenk H.-P."/>
        </authorList>
    </citation>
    <scope>NUCLEOTIDE SEQUENCE [LARGE SCALE GENOMIC DNA]</scope>
    <source>
        <strain evidence="1 2">DSM 45362</strain>
    </source>
</reference>
<proteinExistence type="predicted"/>
<dbReference type="Proteomes" id="UP000587527">
    <property type="component" value="Unassembled WGS sequence"/>
</dbReference>
<keyword evidence="2" id="KW-1185">Reference proteome</keyword>
<name>A0A841C4Q1_9ACTN</name>
<comment type="caution">
    <text evidence="1">The sequence shown here is derived from an EMBL/GenBank/DDBJ whole genome shotgun (WGS) entry which is preliminary data.</text>
</comment>
<dbReference type="AlphaFoldDB" id="A0A841C4Q1"/>
<evidence type="ECO:0008006" key="3">
    <source>
        <dbReference type="Google" id="ProtNLM"/>
    </source>
</evidence>
<organism evidence="1 2">
    <name type="scientific">Allocatelliglobosispora scoriae</name>
    <dbReference type="NCBI Taxonomy" id="643052"/>
    <lineage>
        <taxon>Bacteria</taxon>
        <taxon>Bacillati</taxon>
        <taxon>Actinomycetota</taxon>
        <taxon>Actinomycetes</taxon>
        <taxon>Micromonosporales</taxon>
        <taxon>Micromonosporaceae</taxon>
        <taxon>Allocatelliglobosispora</taxon>
    </lineage>
</organism>
<dbReference type="EMBL" id="JACHMN010000003">
    <property type="protein sequence ID" value="MBB5874042.1"/>
    <property type="molecule type" value="Genomic_DNA"/>
</dbReference>
<evidence type="ECO:0000313" key="2">
    <source>
        <dbReference type="Proteomes" id="UP000587527"/>
    </source>
</evidence>
<sequence length="380" mass="41625">MSIRDQIEDVLRGWDAYERARGTTPVIDYDFAPATPDEVAPIGSRLEAYTRLGELRTDDPVLTSRLASDLAYLRALLGERAPLDGYLRDTQGCGGHGWSDEQIAAAGNTAREHLADLGIGWDAATIDLLEHQEGQLPVDDAPDAIRAAAAEHEAAMRELVGTDAPFHLTVETTEVDAYWAYWLDGVRSEARLRLNLRKARFTEVMARQFALHEILGHALQGASLSHVAGGADVPWVRILSVHAPQSTLFEGLAQALPLFLTPEDKPLIARVRLTHYLQLVRAELHLAVNAGTPITECAAIARSRVPFWNDEAIGDNLADRSVDPLLRSYLWSYPAGVDWFVALADQAPELGRTVLREAYRAPLSPAELTALWPAGPRIGG</sequence>
<gene>
    <name evidence="1" type="ORF">F4553_007476</name>
</gene>
<evidence type="ECO:0000313" key="1">
    <source>
        <dbReference type="EMBL" id="MBB5874042.1"/>
    </source>
</evidence>
<protein>
    <recommendedName>
        <fullName evidence="3">DUF885 domain-containing protein</fullName>
    </recommendedName>
</protein>